<name>A0A512MH16_9BACT</name>
<organism evidence="1 2">
    <name type="scientific">Brevifollis gellanilyticus</name>
    <dbReference type="NCBI Taxonomy" id="748831"/>
    <lineage>
        <taxon>Bacteria</taxon>
        <taxon>Pseudomonadati</taxon>
        <taxon>Verrucomicrobiota</taxon>
        <taxon>Verrucomicrobiia</taxon>
        <taxon>Verrucomicrobiales</taxon>
        <taxon>Verrucomicrobiaceae</taxon>
    </lineage>
</organism>
<proteinExistence type="predicted"/>
<evidence type="ECO:0000313" key="1">
    <source>
        <dbReference type="EMBL" id="GEP46028.1"/>
    </source>
</evidence>
<comment type="caution">
    <text evidence="1">The sequence shown here is derived from an EMBL/GenBank/DDBJ whole genome shotgun (WGS) entry which is preliminary data.</text>
</comment>
<sequence>MDFDFDGFNAELGPVDSTSEAPTVDLDFPSEEYQELDDDQERLGFIYQLLDEESERLEGVLYGLEKRGTYVMNSLELDESSLTFSAANVGDFYVRFKEYVDHSCRDFRFNTDHDNHLTFEVFSEQGILRISGIAPQERSTRDEF</sequence>
<dbReference type="RefSeq" id="WP_170267087.1">
    <property type="nucleotide sequence ID" value="NZ_BKAG01000067.1"/>
</dbReference>
<dbReference type="Proteomes" id="UP000321577">
    <property type="component" value="Unassembled WGS sequence"/>
</dbReference>
<keyword evidence="2" id="KW-1185">Reference proteome</keyword>
<evidence type="ECO:0000313" key="2">
    <source>
        <dbReference type="Proteomes" id="UP000321577"/>
    </source>
</evidence>
<gene>
    <name evidence="1" type="ORF">BGE01nite_53190</name>
</gene>
<dbReference type="EMBL" id="BKAG01000067">
    <property type="protein sequence ID" value="GEP46028.1"/>
    <property type="molecule type" value="Genomic_DNA"/>
</dbReference>
<reference evidence="1 2" key="1">
    <citation type="submission" date="2019-07" db="EMBL/GenBank/DDBJ databases">
        <title>Whole genome shotgun sequence of Brevifollis gellanilyticus NBRC 108608.</title>
        <authorList>
            <person name="Hosoyama A."/>
            <person name="Uohara A."/>
            <person name="Ohji S."/>
            <person name="Ichikawa N."/>
        </authorList>
    </citation>
    <scope>NUCLEOTIDE SEQUENCE [LARGE SCALE GENOMIC DNA]</scope>
    <source>
        <strain evidence="1 2">NBRC 108608</strain>
    </source>
</reference>
<accession>A0A512MH16</accession>
<protein>
    <submittedName>
        <fullName evidence="1">Uncharacterized protein</fullName>
    </submittedName>
</protein>
<dbReference type="AlphaFoldDB" id="A0A512MH16"/>